<dbReference type="AlphaFoldDB" id="A0A2T0U2T9"/>
<sequence>MKAGFGQRDEYVWVSAVVRNNSTYVGQTVTVNFNVLDDKGAVLKSGSQVEGFSRPEGEHVVGTQLDLAPGQKAAKVEATLDVEAVGAFSDKPFPELPTSKAKIEKSEFGGVQASFEVSNPTQEVIKDARIGLACLDSAGKVIGGAADFPELIPAGGKIRVDADVIASSQPADCTVFVGAPSDWEGNAAAPSASAQAPATSAENAFKTWIDQFTKKDWSAQYDTMVSPQKKLLSKADYVRCRNSEAVPSIKWSKALSATDVGPTDIPGTDKKVPATKVSAQVIVDGLAAPIDAHMYAEDGQWKWSMSQENVDNCVK</sequence>
<evidence type="ECO:0000313" key="1">
    <source>
        <dbReference type="EMBL" id="PRY52230.1"/>
    </source>
</evidence>
<dbReference type="OrthoDB" id="4774997at2"/>
<dbReference type="Proteomes" id="UP000237822">
    <property type="component" value="Unassembled WGS sequence"/>
</dbReference>
<comment type="caution">
    <text evidence="1">The sequence shown here is derived from an EMBL/GenBank/DDBJ whole genome shotgun (WGS) entry which is preliminary data.</text>
</comment>
<accession>A0A2T0U2T9</accession>
<protein>
    <submittedName>
        <fullName evidence="1">Uncharacterized protein</fullName>
    </submittedName>
</protein>
<proteinExistence type="predicted"/>
<keyword evidence="2" id="KW-1185">Reference proteome</keyword>
<evidence type="ECO:0000313" key="2">
    <source>
        <dbReference type="Proteomes" id="UP000237822"/>
    </source>
</evidence>
<name>A0A2T0U2T9_9MICO</name>
<gene>
    <name evidence="1" type="ORF">BCF74_1349</name>
</gene>
<organism evidence="1 2">
    <name type="scientific">Knoellia remsis</name>
    <dbReference type="NCBI Taxonomy" id="407159"/>
    <lineage>
        <taxon>Bacteria</taxon>
        <taxon>Bacillati</taxon>
        <taxon>Actinomycetota</taxon>
        <taxon>Actinomycetes</taxon>
        <taxon>Micrococcales</taxon>
        <taxon>Intrasporangiaceae</taxon>
        <taxon>Knoellia</taxon>
    </lineage>
</organism>
<reference evidence="1 2" key="1">
    <citation type="submission" date="2018-03" db="EMBL/GenBank/DDBJ databases">
        <title>Genomic Encyclopedia of Archaeal and Bacterial Type Strains, Phase II (KMG-II): from individual species to whole genera.</title>
        <authorList>
            <person name="Goeker M."/>
        </authorList>
    </citation>
    <scope>NUCLEOTIDE SEQUENCE [LARGE SCALE GENOMIC DNA]</scope>
    <source>
        <strain evidence="1 2">ATCC BAA-1496</strain>
    </source>
</reference>
<dbReference type="EMBL" id="PVTI01000034">
    <property type="protein sequence ID" value="PRY52230.1"/>
    <property type="molecule type" value="Genomic_DNA"/>
</dbReference>
<dbReference type="RefSeq" id="WP_146133007.1">
    <property type="nucleotide sequence ID" value="NZ_PVTI01000034.1"/>
</dbReference>